<evidence type="ECO:0000256" key="1">
    <source>
        <dbReference type="ARBA" id="ARBA00022801"/>
    </source>
</evidence>
<dbReference type="PANTHER" id="PTHR48081">
    <property type="entry name" value="AB HYDROLASE SUPERFAMILY PROTEIN C4A8.06C"/>
    <property type="match status" value="1"/>
</dbReference>
<feature type="domain" description="Alpha/beta hydrolase fold-3" evidence="2">
    <location>
        <begin position="88"/>
        <end position="310"/>
    </location>
</feature>
<dbReference type="Pfam" id="PF07859">
    <property type="entry name" value="Abhydrolase_3"/>
    <property type="match status" value="1"/>
</dbReference>
<dbReference type="InterPro" id="IPR050300">
    <property type="entry name" value="GDXG_lipolytic_enzyme"/>
</dbReference>
<evidence type="ECO:0000259" key="2">
    <source>
        <dbReference type="Pfam" id="PF07859"/>
    </source>
</evidence>
<reference evidence="3" key="1">
    <citation type="journal article" date="2016" name="Proc. Natl. Acad. Sci. U.S.A.">
        <title>Lipid metabolic changes in an early divergent fungus govern the establishment of a mutualistic symbiosis with endobacteria.</title>
        <authorList>
            <person name="Lastovetsky O.A."/>
            <person name="Gaspar M.L."/>
            <person name="Mondo S.J."/>
            <person name="LaButti K.M."/>
            <person name="Sandor L."/>
            <person name="Grigoriev I.V."/>
            <person name="Henry S.A."/>
            <person name="Pawlowska T.E."/>
        </authorList>
    </citation>
    <scope>NUCLEOTIDE SEQUENCE [LARGE SCALE GENOMIC DNA]</scope>
    <source>
        <strain evidence="3">ATCC 52814</strain>
    </source>
</reference>
<organism evidence="3">
    <name type="scientific">Rhizopus microsporus var. microsporus</name>
    <dbReference type="NCBI Taxonomy" id="86635"/>
    <lineage>
        <taxon>Eukaryota</taxon>
        <taxon>Fungi</taxon>
        <taxon>Fungi incertae sedis</taxon>
        <taxon>Mucoromycota</taxon>
        <taxon>Mucoromycotina</taxon>
        <taxon>Mucoromycetes</taxon>
        <taxon>Mucorales</taxon>
        <taxon>Mucorineae</taxon>
        <taxon>Rhizopodaceae</taxon>
        <taxon>Rhizopus</taxon>
    </lineage>
</organism>
<dbReference type="EMBL" id="KV921875">
    <property type="protein sequence ID" value="ORE09484.1"/>
    <property type="molecule type" value="Genomic_DNA"/>
</dbReference>
<name>A0A1X0RBW5_RHIZD</name>
<dbReference type="Proteomes" id="UP000242414">
    <property type="component" value="Unassembled WGS sequence"/>
</dbReference>
<dbReference type="InterPro" id="IPR029058">
    <property type="entry name" value="AB_hydrolase_fold"/>
</dbReference>
<keyword evidence="1 3" id="KW-0378">Hydrolase</keyword>
<proteinExistence type="predicted"/>
<sequence length="421" mass="48667">MNDILTSARRLPQRVIIRVLKRMFTLPAPAARLILNDIIKPKKIHKQWIYRVRRRENKGWFGCWIGDNLHKLDPVSLLKRVHEANVILFYVHGGSFRLGNSTMYMDTNISWLKMLKERHGLSAMIMSLKQRALAPEHKFPGPIEDVVRAYEYLISKIEVKPEKIVIIGDSAGAALLLNMLLITHDPTSFEMTKHHQALPRPAGIVLSSPFVTDKTGSESWKSNQKYDYITEYGMKIIKRDCFEDMQTTEYPILDITALQTEFSSFLSRKMLCFVGQLEVFRDDTLTFVNRLQQDDIDCQVVMEQCVHDWFCVREVVKNKSILRNADEIFADYCFQTIQRRADNKKDIMDNDSHTIASISSISCIDSDYSSILHRYESSSFTEDDDDDALVYSIINFRLSKTSLNEQDDRPPSQCSSDIVFL</sequence>
<protein>
    <submittedName>
        <fullName evidence="3">Alpha/beta-hydrolase</fullName>
    </submittedName>
</protein>
<dbReference type="VEuPathDB" id="FungiDB:BCV72DRAFT_201507"/>
<dbReference type="AlphaFoldDB" id="A0A1X0RBW5"/>
<accession>A0A1X0RBW5</accession>
<dbReference type="SUPFAM" id="SSF53474">
    <property type="entry name" value="alpha/beta-Hydrolases"/>
    <property type="match status" value="1"/>
</dbReference>
<dbReference type="PANTHER" id="PTHR48081:SF8">
    <property type="entry name" value="ALPHA_BETA HYDROLASE FOLD-3 DOMAIN-CONTAINING PROTEIN-RELATED"/>
    <property type="match status" value="1"/>
</dbReference>
<dbReference type="GO" id="GO:0016787">
    <property type="term" value="F:hydrolase activity"/>
    <property type="evidence" value="ECO:0007669"/>
    <property type="project" value="UniProtKB-KW"/>
</dbReference>
<dbReference type="InterPro" id="IPR013094">
    <property type="entry name" value="AB_hydrolase_3"/>
</dbReference>
<evidence type="ECO:0000313" key="3">
    <source>
        <dbReference type="EMBL" id="ORE09484.1"/>
    </source>
</evidence>
<gene>
    <name evidence="3" type="ORF">BCV72DRAFT_201507</name>
</gene>
<dbReference type="Gene3D" id="3.40.50.1820">
    <property type="entry name" value="alpha/beta hydrolase"/>
    <property type="match status" value="1"/>
</dbReference>